<protein>
    <recommendedName>
        <fullName evidence="1">LUD domain-containing protein</fullName>
    </recommendedName>
</protein>
<gene>
    <name evidence="2" type="ORF">DF185_04005</name>
</gene>
<dbReference type="AlphaFoldDB" id="A0A2V3ZZU9"/>
<evidence type="ECO:0000313" key="2">
    <source>
        <dbReference type="EMBL" id="PXY01821.1"/>
    </source>
</evidence>
<comment type="caution">
    <text evidence="2">The sequence shown here is derived from an EMBL/GenBank/DDBJ whole genome shotgun (WGS) entry which is preliminary data.</text>
</comment>
<keyword evidence="3" id="KW-1185">Reference proteome</keyword>
<evidence type="ECO:0000259" key="1">
    <source>
        <dbReference type="Pfam" id="PF02589"/>
    </source>
</evidence>
<sequence length="37" mass="4170">MFALTNSPENVIVFVGKNKIVRDIKEAIERIKNVSVP</sequence>
<organism evidence="2 3">
    <name type="scientific">Marinifilum breve</name>
    <dbReference type="NCBI Taxonomy" id="2184082"/>
    <lineage>
        <taxon>Bacteria</taxon>
        <taxon>Pseudomonadati</taxon>
        <taxon>Bacteroidota</taxon>
        <taxon>Bacteroidia</taxon>
        <taxon>Marinilabiliales</taxon>
        <taxon>Marinifilaceae</taxon>
    </lineage>
</organism>
<dbReference type="RefSeq" id="WP_110359458.1">
    <property type="nucleotide sequence ID" value="NZ_QFLI01000002.1"/>
</dbReference>
<evidence type="ECO:0000313" key="3">
    <source>
        <dbReference type="Proteomes" id="UP000248079"/>
    </source>
</evidence>
<reference evidence="2 3" key="1">
    <citation type="submission" date="2018-05" db="EMBL/GenBank/DDBJ databases">
        <title>Marinifilum breve JC075T sp. nov., a marine bacterium isolated from Yongle Blue Hole in the South China Sea.</title>
        <authorList>
            <person name="Fu T."/>
        </authorList>
    </citation>
    <scope>NUCLEOTIDE SEQUENCE [LARGE SCALE GENOMIC DNA]</scope>
    <source>
        <strain evidence="2 3">JC075</strain>
    </source>
</reference>
<feature type="domain" description="LUD" evidence="1">
    <location>
        <begin position="3"/>
        <end position="33"/>
    </location>
</feature>
<dbReference type="EMBL" id="QFLI01000002">
    <property type="protein sequence ID" value="PXY01821.1"/>
    <property type="molecule type" value="Genomic_DNA"/>
</dbReference>
<proteinExistence type="predicted"/>
<dbReference type="Proteomes" id="UP000248079">
    <property type="component" value="Unassembled WGS sequence"/>
</dbReference>
<dbReference type="InterPro" id="IPR003741">
    <property type="entry name" value="LUD_dom"/>
</dbReference>
<accession>A0A2V3ZZU9</accession>
<name>A0A2V3ZZU9_9BACT</name>
<dbReference type="Pfam" id="PF02589">
    <property type="entry name" value="LUD_dom"/>
    <property type="match status" value="1"/>
</dbReference>